<comment type="similarity">
    <text evidence="1">Belongs to the tyrosinase family.</text>
</comment>
<dbReference type="EMBL" id="MU864977">
    <property type="protein sequence ID" value="KAK4462141.1"/>
    <property type="molecule type" value="Genomic_DNA"/>
</dbReference>
<feature type="domain" description="Tyrosinase copper-binding" evidence="8">
    <location>
        <begin position="1047"/>
        <end position="1058"/>
    </location>
</feature>
<proteinExistence type="inferred from homology"/>
<dbReference type="Pfam" id="PF00264">
    <property type="entry name" value="Tyrosinase"/>
    <property type="match status" value="1"/>
</dbReference>
<dbReference type="InterPro" id="IPR008922">
    <property type="entry name" value="Di-copper_centre_dom_sf"/>
</dbReference>
<evidence type="ECO:0000256" key="6">
    <source>
        <dbReference type="ARBA" id="ARBA00048233"/>
    </source>
</evidence>
<keyword evidence="5" id="KW-0470">Melanin biosynthesis</keyword>
<dbReference type="GO" id="GO:0042438">
    <property type="term" value="P:melanin biosynthetic process"/>
    <property type="evidence" value="ECO:0007669"/>
    <property type="project" value="UniProtKB-KW"/>
</dbReference>
<name>A0AAV9HT15_9PEZI</name>
<evidence type="ECO:0000256" key="2">
    <source>
        <dbReference type="ARBA" id="ARBA00011906"/>
    </source>
</evidence>
<evidence type="ECO:0000256" key="4">
    <source>
        <dbReference type="ARBA" id="ARBA00023008"/>
    </source>
</evidence>
<dbReference type="EC" id="1.14.18.1" evidence="2"/>
<evidence type="ECO:0000313" key="10">
    <source>
        <dbReference type="Proteomes" id="UP001321749"/>
    </source>
</evidence>
<organism evidence="9 10">
    <name type="scientific">Cladorrhinum samala</name>
    <dbReference type="NCBI Taxonomy" id="585594"/>
    <lineage>
        <taxon>Eukaryota</taxon>
        <taxon>Fungi</taxon>
        <taxon>Dikarya</taxon>
        <taxon>Ascomycota</taxon>
        <taxon>Pezizomycotina</taxon>
        <taxon>Sordariomycetes</taxon>
        <taxon>Sordariomycetidae</taxon>
        <taxon>Sordariales</taxon>
        <taxon>Podosporaceae</taxon>
        <taxon>Cladorrhinum</taxon>
    </lineage>
</organism>
<accession>A0AAV9HT15</accession>
<dbReference type="PANTHER" id="PTHR11474:SF76">
    <property type="entry name" value="SHKT DOMAIN-CONTAINING PROTEIN"/>
    <property type="match status" value="1"/>
</dbReference>
<dbReference type="InterPro" id="IPR002227">
    <property type="entry name" value="Tyrosinase_Cu-bd"/>
</dbReference>
<reference evidence="9" key="2">
    <citation type="submission" date="2023-06" db="EMBL/GenBank/DDBJ databases">
        <authorList>
            <consortium name="Lawrence Berkeley National Laboratory"/>
            <person name="Mondo S.J."/>
            <person name="Hensen N."/>
            <person name="Bonometti L."/>
            <person name="Westerberg I."/>
            <person name="Brannstrom I.O."/>
            <person name="Guillou S."/>
            <person name="Cros-Aarteil S."/>
            <person name="Calhoun S."/>
            <person name="Haridas S."/>
            <person name="Kuo A."/>
            <person name="Pangilinan J."/>
            <person name="Riley R."/>
            <person name="Labutti K."/>
            <person name="Andreopoulos B."/>
            <person name="Lipzen A."/>
            <person name="Chen C."/>
            <person name="Yanf M."/>
            <person name="Daum C."/>
            <person name="Ng V."/>
            <person name="Clum A."/>
            <person name="Steindorff A."/>
            <person name="Ohm R."/>
            <person name="Martin F."/>
            <person name="Silar P."/>
            <person name="Natvig D."/>
            <person name="Lalanne C."/>
            <person name="Gautier V."/>
            <person name="Ament-Velasquez S.L."/>
            <person name="Kruys A."/>
            <person name="Hutchinson M.I."/>
            <person name="Powell A.J."/>
            <person name="Barry K."/>
            <person name="Miller A.N."/>
            <person name="Grigoriev I.V."/>
            <person name="Debuchy R."/>
            <person name="Gladieux P."/>
            <person name="Thoren M.H."/>
            <person name="Johannesson H."/>
        </authorList>
    </citation>
    <scope>NUCLEOTIDE SEQUENCE</scope>
    <source>
        <strain evidence="9">PSN324</strain>
    </source>
</reference>
<gene>
    <name evidence="9" type="ORF">QBC42DRAFT_286807</name>
</gene>
<dbReference type="GO" id="GO:0004503">
    <property type="term" value="F:tyrosinase activity"/>
    <property type="evidence" value="ECO:0007669"/>
    <property type="project" value="UniProtKB-EC"/>
</dbReference>
<evidence type="ECO:0000256" key="1">
    <source>
        <dbReference type="ARBA" id="ARBA00009928"/>
    </source>
</evidence>
<dbReference type="PANTHER" id="PTHR11474">
    <property type="entry name" value="TYROSINASE FAMILY MEMBER"/>
    <property type="match status" value="1"/>
</dbReference>
<evidence type="ECO:0000313" key="9">
    <source>
        <dbReference type="EMBL" id="KAK4462141.1"/>
    </source>
</evidence>
<dbReference type="InterPro" id="IPR050316">
    <property type="entry name" value="Tyrosinase/Hemocyanin"/>
</dbReference>
<dbReference type="PROSITE" id="PS00498">
    <property type="entry name" value="TYROSINASE_2"/>
    <property type="match status" value="1"/>
</dbReference>
<dbReference type="Gene3D" id="1.10.1280.10">
    <property type="entry name" value="Di-copper center containing domain from catechol oxidase"/>
    <property type="match status" value="1"/>
</dbReference>
<sequence length="1309" mass="145598">MAGNLYWREFTRDRSDDIDHKADAAFLAANFVDFFGTWLQQGQNSDVVTFDDLTKVFFKKDNYKTNLYMVADASFVTKSDRPDGDWFDGNVRLLNIVHTGSSPFSQSADEFTLCIVGSSDLTSDSDFLQVASWDGRTFRFYQASRDSVGWNYFGNSFDAFGANAYLGPFNGHVNGAVIMKELHEPWIHWFNPSSSSDFTACFSKAQKDAFLAAPYITQPSSKPRLLSALTTGPDVLEKNIETGVNNLFNQRLTNDFFVDATRSKLLGSPSNVSRWVAHILLTTTINMAAAKMDPGGTSFQIPRNHFYNDELLSDAYLGQLLQADDTPTLQASISLGEYQIVVDRLGLSMLQQVYLNPKGTTPPADYIELPLGALGGDQRDITDDALGFRIISKNSEGQAPFNMLQPSYEDTKGVANVQMLKKKGPQKWLGLLSQTTFNALMMLDFWNPVYSWRRAVMMLYVPQQAAWDGASFDLEARFIENVTGSSFVQAGIRDSPEYQFLELLKVDLAEHQRNVTAYLRAIEVRLKGKERSEAIADYFKLAESRRRIYRPLPLDEFGPTMPYALNIPYGSPMLEMKPDGTIQEMPSRGQDLLLSWTKSLAGVNPQILPVTPQSNGPVSVTALPPPSLLALPCQGGLGSTTTAKMLASRGCPYVKRPPRRQRKNAVRPQSNYISSLASDAAMPKFGALATMDSLQTARIIPNWKDNILPLITAPYWIPANEREEKGSHWIGAMKYWGKWDLTSYDDVVRAAVSIYRHLRSKSMPITRDPNDYWPEEALETFRLWANANFPFNDTAVATTKMVIPDPTDPPPTFRVRRDIMSLSTEELAVYQSKLDDILQVGQLGSKWQELGLLHAEWCLHYQEATFLWHRAFLLHVEELIDFPIPYWNGFSKDSTDEHSPYAGVPRVFFDETYIHPKDGSVRPNPLKYALSLNGASKVPANRYVTRDPVLAEGPTNPKWTDKIRLFALYHEQLTHALSQSTFTSNTSPGTAELFGIPWANITTFSEKQDDKLYPFRFDFDGLFEQVHDNFHGWVGPDMADNTFTAFDPIFLSYHGNMDRLAGIFMDANPSNQFTSRFPLQPFIEDGKKLSYDDPRRWIYTTIGDMAKDTRALGYMYALPSSADVFTPVDLTAVPSQMTAAAATATAAPGAVPVSGGCAISLPAAQPVAPQNTPRKKQTPYIVFLGVGCTPKSYRVDVFTSDASSLSPDPVGNPDYIGQVTRLGMGPGRPGGGGGGNITMRRCRKPEATRVLSAAKVAEKLSAMAAEDGKNGEARLVQIVVTDLETGRVLDEGECQDLGGLEPRIVWLAA</sequence>
<keyword evidence="4" id="KW-0186">Copper</keyword>
<reference evidence="9" key="1">
    <citation type="journal article" date="2023" name="Mol. Phylogenet. Evol.">
        <title>Genome-scale phylogeny and comparative genomics of the fungal order Sordariales.</title>
        <authorList>
            <person name="Hensen N."/>
            <person name="Bonometti L."/>
            <person name="Westerberg I."/>
            <person name="Brannstrom I.O."/>
            <person name="Guillou S."/>
            <person name="Cros-Aarteil S."/>
            <person name="Calhoun S."/>
            <person name="Haridas S."/>
            <person name="Kuo A."/>
            <person name="Mondo S."/>
            <person name="Pangilinan J."/>
            <person name="Riley R."/>
            <person name="LaButti K."/>
            <person name="Andreopoulos B."/>
            <person name="Lipzen A."/>
            <person name="Chen C."/>
            <person name="Yan M."/>
            <person name="Daum C."/>
            <person name="Ng V."/>
            <person name="Clum A."/>
            <person name="Steindorff A."/>
            <person name="Ohm R.A."/>
            <person name="Martin F."/>
            <person name="Silar P."/>
            <person name="Natvig D.O."/>
            <person name="Lalanne C."/>
            <person name="Gautier V."/>
            <person name="Ament-Velasquez S.L."/>
            <person name="Kruys A."/>
            <person name="Hutchinson M.I."/>
            <person name="Powell A.J."/>
            <person name="Barry K."/>
            <person name="Miller A.N."/>
            <person name="Grigoriev I.V."/>
            <person name="Debuchy R."/>
            <person name="Gladieux P."/>
            <person name="Hiltunen Thoren M."/>
            <person name="Johannesson H."/>
        </authorList>
    </citation>
    <scope>NUCLEOTIDE SEQUENCE</scope>
    <source>
        <strain evidence="9">PSN324</strain>
    </source>
</reference>
<comment type="caution">
    <text evidence="9">The sequence shown here is derived from an EMBL/GenBank/DDBJ whole genome shotgun (WGS) entry which is preliminary data.</text>
</comment>
<keyword evidence="10" id="KW-1185">Reference proteome</keyword>
<evidence type="ECO:0000256" key="7">
    <source>
        <dbReference type="ARBA" id="ARBA00048881"/>
    </source>
</evidence>
<dbReference type="GO" id="GO:0046872">
    <property type="term" value="F:metal ion binding"/>
    <property type="evidence" value="ECO:0007669"/>
    <property type="project" value="UniProtKB-KW"/>
</dbReference>
<dbReference type="Proteomes" id="UP001321749">
    <property type="component" value="Unassembled WGS sequence"/>
</dbReference>
<evidence type="ECO:0000256" key="5">
    <source>
        <dbReference type="ARBA" id="ARBA00023101"/>
    </source>
</evidence>
<keyword evidence="3" id="KW-0479">Metal-binding</keyword>
<evidence type="ECO:0000259" key="8">
    <source>
        <dbReference type="PROSITE" id="PS00498"/>
    </source>
</evidence>
<protein>
    <recommendedName>
        <fullName evidence="2">tyrosinase</fullName>
        <ecNumber evidence="2">1.14.18.1</ecNumber>
    </recommendedName>
</protein>
<dbReference type="SUPFAM" id="SSF48056">
    <property type="entry name" value="Di-copper centre-containing domain"/>
    <property type="match status" value="1"/>
</dbReference>
<comment type="catalytic activity">
    <reaction evidence="6">
        <text>2 L-dopa + O2 = 2 L-dopaquinone + 2 H2O</text>
        <dbReference type="Rhea" id="RHEA:34287"/>
        <dbReference type="ChEBI" id="CHEBI:15377"/>
        <dbReference type="ChEBI" id="CHEBI:15379"/>
        <dbReference type="ChEBI" id="CHEBI:57504"/>
        <dbReference type="ChEBI" id="CHEBI:57924"/>
        <dbReference type="EC" id="1.14.18.1"/>
    </reaction>
</comment>
<comment type="catalytic activity">
    <reaction evidence="7">
        <text>L-tyrosine + O2 = L-dopaquinone + H2O</text>
        <dbReference type="Rhea" id="RHEA:18117"/>
        <dbReference type="ChEBI" id="CHEBI:15377"/>
        <dbReference type="ChEBI" id="CHEBI:15379"/>
        <dbReference type="ChEBI" id="CHEBI:57924"/>
        <dbReference type="ChEBI" id="CHEBI:58315"/>
        <dbReference type="EC" id="1.14.18.1"/>
    </reaction>
</comment>
<evidence type="ECO:0000256" key="3">
    <source>
        <dbReference type="ARBA" id="ARBA00022723"/>
    </source>
</evidence>